<dbReference type="AlphaFoldDB" id="A0AAW0ML81"/>
<proteinExistence type="predicted"/>
<dbReference type="Proteomes" id="UP001460270">
    <property type="component" value="Unassembled WGS sequence"/>
</dbReference>
<feature type="compositionally biased region" description="Polar residues" evidence="1">
    <location>
        <begin position="15"/>
        <end position="31"/>
    </location>
</feature>
<feature type="region of interest" description="Disordered" evidence="1">
    <location>
        <begin position="142"/>
        <end position="244"/>
    </location>
</feature>
<feature type="compositionally biased region" description="Acidic residues" evidence="1">
    <location>
        <begin position="50"/>
        <end position="63"/>
    </location>
</feature>
<sequence length="395" mass="42953">MFEGSLSDEEKMESSSEGDQSPEKTNPTEIQTQDDKDTDTESPQTPAEETNPEDVTEECECEESSPQTSQTLGSVESLVRSSPQTSQTLGSVESLVQSSPQTSQTLGSVESLVRSRGQWRSESSDLTDLAQWRVWSVQSSDLTDPWLSGGVARPESGPVQYLRPSHPQTSQTLGSVESLVQSSPQTSQTLGSVESLVQSSPRLTDPGLSGESGPVQSSDLTDPGLSGVWPVSPSGGESLVQSSPQTSQTLAQWRVWSRPGPSSPQTSQTLGSVESLVIQALVNKLMKKVLKKQPATKTFHRDALVELLQKKALDQFTVPDGVSLKHKNIQKLGKAGARDLICEYGSAYKVLDSALGPKSSQFQEDTMKHLNIRLKSFQNQPRTLLTRLFPKWDKP</sequence>
<protein>
    <submittedName>
        <fullName evidence="2">Uncharacterized protein</fullName>
    </submittedName>
</protein>
<feature type="compositionally biased region" description="Polar residues" evidence="1">
    <location>
        <begin position="166"/>
        <end position="202"/>
    </location>
</feature>
<reference evidence="3" key="1">
    <citation type="submission" date="2024-04" db="EMBL/GenBank/DDBJ databases">
        <title>Salinicola lusitanus LLJ914,a marine bacterium isolated from the Okinawa Trough.</title>
        <authorList>
            <person name="Li J."/>
        </authorList>
    </citation>
    <scope>NUCLEOTIDE SEQUENCE [LARGE SCALE GENOMIC DNA]</scope>
</reference>
<evidence type="ECO:0000256" key="1">
    <source>
        <dbReference type="SAM" id="MobiDB-lite"/>
    </source>
</evidence>
<dbReference type="EMBL" id="JBBPFD010000178">
    <property type="protein sequence ID" value="KAK7879886.1"/>
    <property type="molecule type" value="Genomic_DNA"/>
</dbReference>
<organism evidence="2 3">
    <name type="scientific">Mugilogobius chulae</name>
    <name type="common">yellowstripe goby</name>
    <dbReference type="NCBI Taxonomy" id="88201"/>
    <lineage>
        <taxon>Eukaryota</taxon>
        <taxon>Metazoa</taxon>
        <taxon>Chordata</taxon>
        <taxon>Craniata</taxon>
        <taxon>Vertebrata</taxon>
        <taxon>Euteleostomi</taxon>
        <taxon>Actinopterygii</taxon>
        <taxon>Neopterygii</taxon>
        <taxon>Teleostei</taxon>
        <taxon>Neoteleostei</taxon>
        <taxon>Acanthomorphata</taxon>
        <taxon>Gobiaria</taxon>
        <taxon>Gobiiformes</taxon>
        <taxon>Gobioidei</taxon>
        <taxon>Gobiidae</taxon>
        <taxon>Gobionellinae</taxon>
        <taxon>Mugilogobius</taxon>
    </lineage>
</organism>
<comment type="caution">
    <text evidence="2">The sequence shown here is derived from an EMBL/GenBank/DDBJ whole genome shotgun (WGS) entry which is preliminary data.</text>
</comment>
<accession>A0AAW0ML81</accession>
<evidence type="ECO:0000313" key="3">
    <source>
        <dbReference type="Proteomes" id="UP001460270"/>
    </source>
</evidence>
<feature type="compositionally biased region" description="Polar residues" evidence="1">
    <location>
        <begin position="66"/>
        <end position="108"/>
    </location>
</feature>
<gene>
    <name evidence="2" type="ORF">WMY93_033446</name>
</gene>
<keyword evidence="3" id="KW-1185">Reference proteome</keyword>
<feature type="region of interest" description="Disordered" evidence="1">
    <location>
        <begin position="1"/>
        <end position="125"/>
    </location>
</feature>
<evidence type="ECO:0000313" key="2">
    <source>
        <dbReference type="EMBL" id="KAK7879886.1"/>
    </source>
</evidence>
<name>A0AAW0ML81_9GOBI</name>